<dbReference type="PANTHER" id="PTHR18964:SF149">
    <property type="entry name" value="BIFUNCTIONAL UDP-N-ACETYLGLUCOSAMINE 2-EPIMERASE_N-ACETYLMANNOSAMINE KINASE"/>
    <property type="match status" value="1"/>
</dbReference>
<accession>A0ABS9ZVH3</accession>
<reference evidence="2" key="1">
    <citation type="submission" date="2022-03" db="EMBL/GenBank/DDBJ databases">
        <authorList>
            <person name="Woo C.Y."/>
        </authorList>
    </citation>
    <scope>NUCLEOTIDE SEQUENCE</scope>
    <source>
        <strain evidence="2">CYS-01</strain>
    </source>
</reference>
<evidence type="ECO:0000256" key="1">
    <source>
        <dbReference type="ARBA" id="ARBA00006479"/>
    </source>
</evidence>
<dbReference type="PROSITE" id="PS01125">
    <property type="entry name" value="ROK"/>
    <property type="match status" value="1"/>
</dbReference>
<dbReference type="RefSeq" id="WP_243359007.1">
    <property type="nucleotide sequence ID" value="NZ_JALGBH010000001.1"/>
</dbReference>
<comment type="similarity">
    <text evidence="1">Belongs to the ROK (NagC/XylR) family.</text>
</comment>
<dbReference type="EMBL" id="JALGBH010000001">
    <property type="protein sequence ID" value="MCJ0741659.1"/>
    <property type="molecule type" value="Genomic_DNA"/>
</dbReference>
<dbReference type="Pfam" id="PF00480">
    <property type="entry name" value="ROK"/>
    <property type="match status" value="1"/>
</dbReference>
<dbReference type="InterPro" id="IPR043129">
    <property type="entry name" value="ATPase_NBD"/>
</dbReference>
<dbReference type="InterPro" id="IPR049874">
    <property type="entry name" value="ROK_cs"/>
</dbReference>
<evidence type="ECO:0000313" key="2">
    <source>
        <dbReference type="EMBL" id="MCJ0741659.1"/>
    </source>
</evidence>
<dbReference type="Gene3D" id="3.30.420.40">
    <property type="match status" value="2"/>
</dbReference>
<organism evidence="2 3">
    <name type="scientific">Pedobacter montanisoli</name>
    <dbReference type="NCBI Taxonomy" id="2923277"/>
    <lineage>
        <taxon>Bacteria</taxon>
        <taxon>Pseudomonadati</taxon>
        <taxon>Bacteroidota</taxon>
        <taxon>Sphingobacteriia</taxon>
        <taxon>Sphingobacteriales</taxon>
        <taxon>Sphingobacteriaceae</taxon>
        <taxon>Pedobacter</taxon>
    </lineage>
</organism>
<comment type="caution">
    <text evidence="2">The sequence shown here is derived from an EMBL/GenBank/DDBJ whole genome shotgun (WGS) entry which is preliminary data.</text>
</comment>
<dbReference type="InterPro" id="IPR036390">
    <property type="entry name" value="WH_DNA-bd_sf"/>
</dbReference>
<name>A0ABS9ZVH3_9SPHI</name>
<protein>
    <submittedName>
        <fullName evidence="2">ROK family protein</fullName>
    </submittedName>
</protein>
<sequence length="404" mass="44601">MKRFTEINNDSISGVAYKTITLKKAVIAYFSRYGNATIADLKTQLSLSTPKIIDVLNDLVELGLVKDYGKQESSGGRKPNVYGLAGEAGYFLGVDIKNDHIKFAVLDLQKNLVYFKDKVSYRASNTEKGLNELCDIILDFIKVSNLPKEKLLAVGISLFGRINQISGKSHNLFNFYNEPLDIILSQKLDMRVFIENDSRAMCYGEFARGVVTTEKDMLFLNIDYGLGVGIIINGSLYYGKSGFSGEFGHVPAFDNEVICRCGKKGCLETEVSGWALLNQFKQRIDKGSASILSDKYQQGNLEIDDILEAIYNDDVLAIELVAEMAGKLGRSIASLINIFNPELVVLGGKLTAAGENLLLPLKTALRKYSSSLVNNDTQIKITELNEQAGVWGACLLARNRVLEN</sequence>
<dbReference type="SUPFAM" id="SSF46785">
    <property type="entry name" value="Winged helix' DNA-binding domain"/>
    <property type="match status" value="1"/>
</dbReference>
<dbReference type="PANTHER" id="PTHR18964">
    <property type="entry name" value="ROK (REPRESSOR, ORF, KINASE) FAMILY"/>
    <property type="match status" value="1"/>
</dbReference>
<keyword evidence="3" id="KW-1185">Reference proteome</keyword>
<dbReference type="InterPro" id="IPR000600">
    <property type="entry name" value="ROK"/>
</dbReference>
<gene>
    <name evidence="2" type="ORF">MMF97_02970</name>
</gene>
<dbReference type="Proteomes" id="UP001165460">
    <property type="component" value="Unassembled WGS sequence"/>
</dbReference>
<proteinExistence type="inferred from homology"/>
<evidence type="ECO:0000313" key="3">
    <source>
        <dbReference type="Proteomes" id="UP001165460"/>
    </source>
</evidence>
<dbReference type="SUPFAM" id="SSF53067">
    <property type="entry name" value="Actin-like ATPase domain"/>
    <property type="match status" value="1"/>
</dbReference>
<dbReference type="Gene3D" id="1.10.10.10">
    <property type="entry name" value="Winged helix-like DNA-binding domain superfamily/Winged helix DNA-binding domain"/>
    <property type="match status" value="1"/>
</dbReference>
<dbReference type="InterPro" id="IPR036388">
    <property type="entry name" value="WH-like_DNA-bd_sf"/>
</dbReference>